<gene>
    <name evidence="1" type="ORF">PFISCL1PPCAC_28075</name>
</gene>
<dbReference type="AlphaFoldDB" id="A0AAV5X2G0"/>
<comment type="caution">
    <text evidence="1">The sequence shown here is derived from an EMBL/GenBank/DDBJ whole genome shotgun (WGS) entry which is preliminary data.</text>
</comment>
<evidence type="ECO:0000313" key="1">
    <source>
        <dbReference type="EMBL" id="GMT36778.1"/>
    </source>
</evidence>
<organism evidence="1 2">
    <name type="scientific">Pristionchus fissidentatus</name>
    <dbReference type="NCBI Taxonomy" id="1538716"/>
    <lineage>
        <taxon>Eukaryota</taxon>
        <taxon>Metazoa</taxon>
        <taxon>Ecdysozoa</taxon>
        <taxon>Nematoda</taxon>
        <taxon>Chromadorea</taxon>
        <taxon>Rhabditida</taxon>
        <taxon>Rhabditina</taxon>
        <taxon>Diplogasteromorpha</taxon>
        <taxon>Diplogasteroidea</taxon>
        <taxon>Neodiplogasteridae</taxon>
        <taxon>Pristionchus</taxon>
    </lineage>
</organism>
<proteinExistence type="predicted"/>
<protein>
    <submittedName>
        <fullName evidence="1">Uncharacterized protein</fullName>
    </submittedName>
</protein>
<name>A0AAV5X2G0_9BILA</name>
<reference evidence="1" key="1">
    <citation type="submission" date="2023-10" db="EMBL/GenBank/DDBJ databases">
        <title>Genome assembly of Pristionchus species.</title>
        <authorList>
            <person name="Yoshida K."/>
            <person name="Sommer R.J."/>
        </authorList>
    </citation>
    <scope>NUCLEOTIDE SEQUENCE</scope>
    <source>
        <strain evidence="1">RS5133</strain>
    </source>
</reference>
<dbReference type="Proteomes" id="UP001432322">
    <property type="component" value="Unassembled WGS sequence"/>
</dbReference>
<accession>A0AAV5X2G0</accession>
<evidence type="ECO:0000313" key="2">
    <source>
        <dbReference type="Proteomes" id="UP001432322"/>
    </source>
</evidence>
<keyword evidence="2" id="KW-1185">Reference proteome</keyword>
<feature type="non-terminal residue" evidence="1">
    <location>
        <position position="1"/>
    </location>
</feature>
<dbReference type="EMBL" id="BTSY01000007">
    <property type="protein sequence ID" value="GMT36778.1"/>
    <property type="molecule type" value="Genomic_DNA"/>
</dbReference>
<sequence>KRTVNVDLVVEPLACRPSQCLRTRFSLLYQRVRRIREDAPRHTIGDLLFECSVPRIESVLGCLDEIFLSFTVSGSRRGEN</sequence>